<evidence type="ECO:0000256" key="1">
    <source>
        <dbReference type="ARBA" id="ARBA00022617"/>
    </source>
</evidence>
<name>A0ABT2ZXV5_9RHOB</name>
<dbReference type="PROSITE" id="PS51007">
    <property type="entry name" value="CYTC"/>
    <property type="match status" value="1"/>
</dbReference>
<gene>
    <name evidence="7" type="ORF">OE699_06905</name>
</gene>
<evidence type="ECO:0000313" key="7">
    <source>
        <dbReference type="EMBL" id="MCV2878576.1"/>
    </source>
</evidence>
<dbReference type="RefSeq" id="WP_263847517.1">
    <property type="nucleotide sequence ID" value="NZ_JAOWKW010000005.1"/>
</dbReference>
<sequence>MRRAAFALLFAAAPAWAADPIVGEAAYQRACARCHRDPSVILTRLGPDFAASDSAARAARLEAFIAAHHSPGAQAADIAAWLAAR</sequence>
<proteinExistence type="predicted"/>
<reference evidence="7 8" key="1">
    <citation type="submission" date="2022-10" db="EMBL/GenBank/DDBJ databases">
        <title>Sinirhodobacter sp. nov., isolated from ocean surface sediments.</title>
        <authorList>
            <person name="He W."/>
            <person name="Wang L."/>
            <person name="Zhang D.-F."/>
        </authorList>
    </citation>
    <scope>NUCLEOTIDE SEQUENCE [LARGE SCALE GENOMIC DNA]</scope>
    <source>
        <strain evidence="7 8">WL0115</strain>
    </source>
</reference>
<keyword evidence="8" id="KW-1185">Reference proteome</keyword>
<evidence type="ECO:0000313" key="8">
    <source>
        <dbReference type="Proteomes" id="UP001526166"/>
    </source>
</evidence>
<accession>A0ABT2ZXV5</accession>
<feature type="domain" description="Cytochrome c" evidence="6">
    <location>
        <begin position="18"/>
        <end position="85"/>
    </location>
</feature>
<dbReference type="InterPro" id="IPR036909">
    <property type="entry name" value="Cyt_c-like_dom_sf"/>
</dbReference>
<evidence type="ECO:0000256" key="2">
    <source>
        <dbReference type="ARBA" id="ARBA00022723"/>
    </source>
</evidence>
<evidence type="ECO:0000259" key="6">
    <source>
        <dbReference type="PROSITE" id="PS51007"/>
    </source>
</evidence>
<keyword evidence="2 4" id="KW-0479">Metal-binding</keyword>
<dbReference type="Proteomes" id="UP001526166">
    <property type="component" value="Unassembled WGS sequence"/>
</dbReference>
<dbReference type="InterPro" id="IPR009056">
    <property type="entry name" value="Cyt_c-like_dom"/>
</dbReference>
<comment type="caution">
    <text evidence="7">The sequence shown here is derived from an EMBL/GenBank/DDBJ whole genome shotgun (WGS) entry which is preliminary data.</text>
</comment>
<keyword evidence="1 4" id="KW-0349">Heme</keyword>
<evidence type="ECO:0000256" key="5">
    <source>
        <dbReference type="SAM" id="SignalP"/>
    </source>
</evidence>
<keyword evidence="5" id="KW-0732">Signal</keyword>
<protein>
    <recommendedName>
        <fullName evidence="6">Cytochrome c domain-containing protein</fullName>
    </recommendedName>
</protein>
<dbReference type="EMBL" id="JAOWKW010000005">
    <property type="protein sequence ID" value="MCV2878576.1"/>
    <property type="molecule type" value="Genomic_DNA"/>
</dbReference>
<feature type="chain" id="PRO_5046706656" description="Cytochrome c domain-containing protein" evidence="5">
    <location>
        <begin position="18"/>
        <end position="85"/>
    </location>
</feature>
<organism evidence="7 8">
    <name type="scientific">Sedimentimonas flavescens</name>
    <dbReference type="NCBI Taxonomy" id="2851012"/>
    <lineage>
        <taxon>Bacteria</taxon>
        <taxon>Pseudomonadati</taxon>
        <taxon>Pseudomonadota</taxon>
        <taxon>Alphaproteobacteria</taxon>
        <taxon>Rhodobacterales</taxon>
        <taxon>Rhodobacter group</taxon>
        <taxon>Sedimentimonas</taxon>
    </lineage>
</organism>
<feature type="signal peptide" evidence="5">
    <location>
        <begin position="1"/>
        <end position="17"/>
    </location>
</feature>
<evidence type="ECO:0000256" key="3">
    <source>
        <dbReference type="ARBA" id="ARBA00023004"/>
    </source>
</evidence>
<keyword evidence="3 4" id="KW-0408">Iron</keyword>
<evidence type="ECO:0000256" key="4">
    <source>
        <dbReference type="PROSITE-ProRule" id="PRU00433"/>
    </source>
</evidence>
<dbReference type="SUPFAM" id="SSF46626">
    <property type="entry name" value="Cytochrome c"/>
    <property type="match status" value="1"/>
</dbReference>